<name>A0ABZ0XRE9_9BURK</name>
<proteinExistence type="predicted"/>
<evidence type="ECO:0000313" key="4">
    <source>
        <dbReference type="Proteomes" id="UP001326110"/>
    </source>
</evidence>
<dbReference type="Gene3D" id="3.30.750.44">
    <property type="match status" value="1"/>
</dbReference>
<dbReference type="InterPro" id="IPR029045">
    <property type="entry name" value="ClpP/crotonase-like_dom_sf"/>
</dbReference>
<feature type="signal peptide" evidence="1">
    <location>
        <begin position="1"/>
        <end position="19"/>
    </location>
</feature>
<dbReference type="InterPro" id="IPR005151">
    <property type="entry name" value="Tail-specific_protease"/>
</dbReference>
<dbReference type="InterPro" id="IPR036034">
    <property type="entry name" value="PDZ_sf"/>
</dbReference>
<keyword evidence="1" id="KW-0732">Signal</keyword>
<dbReference type="PANTHER" id="PTHR32060:SF30">
    <property type="entry name" value="CARBOXY-TERMINAL PROCESSING PROTEASE CTPA"/>
    <property type="match status" value="1"/>
</dbReference>
<feature type="chain" id="PRO_5046212906" evidence="1">
    <location>
        <begin position="20"/>
        <end position="581"/>
    </location>
</feature>
<dbReference type="SUPFAM" id="SSF52096">
    <property type="entry name" value="ClpP/crotonase"/>
    <property type="match status" value="1"/>
</dbReference>
<dbReference type="GeneID" id="43161646"/>
<gene>
    <name evidence="3" type="ORF">SR858_14525</name>
</gene>
<feature type="domain" description="Tail specific protease" evidence="2">
    <location>
        <begin position="339"/>
        <end position="544"/>
    </location>
</feature>
<reference evidence="3 4" key="1">
    <citation type="submission" date="2023-11" db="EMBL/GenBank/DDBJ databases">
        <title>MicrobeMod: A computational toolkit for identifying prokaryotic methylation and restriction-modification with nanopore sequencing.</title>
        <authorList>
            <person name="Crits-Christoph A."/>
            <person name="Kang S.C."/>
            <person name="Lee H."/>
            <person name="Ostrov N."/>
        </authorList>
    </citation>
    <scope>NUCLEOTIDE SEQUENCE [LARGE SCALE GENOMIC DNA]</scope>
    <source>
        <strain evidence="3 4">ATCC 25935</strain>
    </source>
</reference>
<accession>A0ABZ0XRE9</accession>
<dbReference type="PANTHER" id="PTHR32060">
    <property type="entry name" value="TAIL-SPECIFIC PROTEASE"/>
    <property type="match status" value="1"/>
</dbReference>
<dbReference type="SMART" id="SM00245">
    <property type="entry name" value="TSPc"/>
    <property type="match status" value="1"/>
</dbReference>
<dbReference type="Pfam" id="PF03572">
    <property type="entry name" value="Peptidase_S41"/>
    <property type="match status" value="1"/>
</dbReference>
<sequence length="581" mass="62505">MQRTVIAIALAVATSLGHAAALPPTDANASSSLQYAQALRAEAEPLSGPGAKPEDVQRAVALYQQALDYLATPAAREQAFGDKSLIAEQVNLEYSQASAHVKLGNKQAALAALERLANLAWKPSIERALAHEGLAALRDEPRFRALQAAMMLPERLYNASAIATPWKPVLTTEEKVAGLSLFWAEARRNFVYFDHVPQLQWDQVYMDYLAQVIAAPTTEDYYRVMMTLAPLLHDAHTNIIAPQQLAQVFYATAPVSTALIEDKVIVLQVGKADLAARIRRGDEVVSIDGVPVRQYGRERVAPLVSANTQRDRDARTFNDQLFAGDATRPVVVGLRAPDGAERTETVARSGPVTAPPAAGLTLLDGGIAYIALDQFGDDSAVKAFEAALPHILAAKGLVIDVRRNGGGNGSYGLQVLAHLTRAPIRFMDSMTRNDNVFARAQGSPIIDWSRSGYEHKHAQKQVFDGPVAVLTSVRTLSAAEDFTAMFRIMKRGIVVGETTGGSTGQPLGFYLPGGGWARICVKRDVYADGSTFVGQGIAPDVEVPQTVADLRAGRDLALERAAAALRHLKTRGGEVASPPLR</sequence>
<evidence type="ECO:0000259" key="2">
    <source>
        <dbReference type="SMART" id="SM00245"/>
    </source>
</evidence>
<dbReference type="EMBL" id="CP140152">
    <property type="protein sequence ID" value="WQH02293.1"/>
    <property type="molecule type" value="Genomic_DNA"/>
</dbReference>
<dbReference type="CDD" id="cd07563">
    <property type="entry name" value="Peptidase_S41_IRBP"/>
    <property type="match status" value="1"/>
</dbReference>
<evidence type="ECO:0000313" key="3">
    <source>
        <dbReference type="EMBL" id="WQH02293.1"/>
    </source>
</evidence>
<dbReference type="RefSeq" id="WP_019919721.1">
    <property type="nucleotide sequence ID" value="NZ_CP140152.1"/>
</dbReference>
<keyword evidence="4" id="KW-1185">Reference proteome</keyword>
<organism evidence="3 4">
    <name type="scientific">Duganella zoogloeoides</name>
    <dbReference type="NCBI Taxonomy" id="75659"/>
    <lineage>
        <taxon>Bacteria</taxon>
        <taxon>Pseudomonadati</taxon>
        <taxon>Pseudomonadota</taxon>
        <taxon>Betaproteobacteria</taxon>
        <taxon>Burkholderiales</taxon>
        <taxon>Oxalobacteraceae</taxon>
        <taxon>Telluria group</taxon>
        <taxon>Duganella</taxon>
    </lineage>
</organism>
<protein>
    <submittedName>
        <fullName evidence="3">S41 family peptidase</fullName>
    </submittedName>
</protein>
<dbReference type="Gene3D" id="3.90.226.10">
    <property type="entry name" value="2-enoyl-CoA Hydratase, Chain A, domain 1"/>
    <property type="match status" value="1"/>
</dbReference>
<dbReference type="Gene3D" id="2.30.42.10">
    <property type="match status" value="1"/>
</dbReference>
<dbReference type="Proteomes" id="UP001326110">
    <property type="component" value="Chromosome"/>
</dbReference>
<evidence type="ECO:0000256" key="1">
    <source>
        <dbReference type="SAM" id="SignalP"/>
    </source>
</evidence>